<evidence type="ECO:0000256" key="3">
    <source>
        <dbReference type="ARBA" id="ARBA00022989"/>
    </source>
</evidence>
<dbReference type="Pfam" id="PF07690">
    <property type="entry name" value="MFS_1"/>
    <property type="match status" value="1"/>
</dbReference>
<feature type="region of interest" description="Disordered" evidence="5">
    <location>
        <begin position="80"/>
        <end position="101"/>
    </location>
</feature>
<dbReference type="PANTHER" id="PTHR10924">
    <property type="entry name" value="MAJOR FACILITATOR SUPERFAMILY PROTEIN-RELATED"/>
    <property type="match status" value="1"/>
</dbReference>
<sequence>MMDDMSAGKDRTIRIRRYSNAVAAPGEQSRVPQPPADQKSPGAAAASPVKLPGEQMLEAELTTDVKIPCGTDLPCVHEGETKQAPLKSEADVMEIKPGPRPPAAMVYEGSAALYHQSQPSRLVSLPANTTDDAKLVDQYEHLIGTPNSPHDRSMLEQLPSLNSSQDQNQISRQDLPTSFPARQFNQGHGEAHGIDQESACPDPAPSLAQSTNNTTTTDNLSSLQHISGLHRDDLFVPKEEQGQDSSFGPQGKPAFSNSRTVEVAYAENDLVANSSPQPGTSNAVSPTSIVPQSPPAQSLKDILANVVLEEQVITIKLHRDLPPRRSGLPHQSVSEAKAATATNSLVNRPSVPHSDQSVTHLPGHDKRGRFITHRAHSNIETSRHGTEAPTPNPSGLPFNSPSLSVAGPSGLHRSQVSCTPAMTRSSSDAAFSQDQSLSSAGPTQRERIPSSFESRQPGRSNSAAARAEEERLKRISTAVVYRTGRRSAPVFSRRGFGTTEFWNSGQTSINRINLKHNFARPPVSSIDRRSRPQGRGELGRKRSRSVGEQRRTRRGKTSSSEMTEENDLINGRVSAPAASKSTKNRKGGKKLARYGSMNERSMRHSLDECPDDEYNCYGDEWDEYDDDVMVEQLFAQTARPRSRLGPGSKSGPWSRKKFLRQTSQVDPLSSRWTSDEEAAGTVGRALSAQDVEWNGESWSGRTSSGRRTQDSEVGKDRSDEDSDDSESSSSDETSALLKETKTEIYSRRWYLLFLFSMTALVWNAIWSTWGPVAQSAKQVYHWNDGDIAMFTWLGNLPFLITMFPIAYLMDVKGMRAATVLCCGLMCLGAGLRCIPCDIQTTTWLIRLGQLLNGVAGTVPISGPGLLSGLWFPPNQRATATAISTVMGYLGSCISFVIGPLLVKEPTLSPVNGTSGLLPSIDGFGNTSFSNTTDTDKQKKGIETILYAGES</sequence>
<comment type="subcellular location">
    <subcellularLocation>
        <location evidence="1">Membrane</location>
        <topology evidence="1">Multi-pass membrane protein</topology>
    </subcellularLocation>
</comment>
<evidence type="ECO:0000256" key="2">
    <source>
        <dbReference type="ARBA" id="ARBA00022692"/>
    </source>
</evidence>
<dbReference type="GO" id="GO:0016020">
    <property type="term" value="C:membrane"/>
    <property type="evidence" value="ECO:0007669"/>
    <property type="project" value="UniProtKB-SubCell"/>
</dbReference>
<feature type="transmembrane region" description="Helical" evidence="6">
    <location>
        <begin position="881"/>
        <end position="902"/>
    </location>
</feature>
<dbReference type="Proteomes" id="UP000735302">
    <property type="component" value="Unassembled WGS sequence"/>
</dbReference>
<dbReference type="InterPro" id="IPR049680">
    <property type="entry name" value="FLVCR1-2_SLC49-like"/>
</dbReference>
<feature type="compositionally biased region" description="Basic residues" evidence="5">
    <location>
        <begin position="582"/>
        <end position="592"/>
    </location>
</feature>
<feature type="compositionally biased region" description="Basic residues" evidence="5">
    <location>
        <begin position="366"/>
        <end position="376"/>
    </location>
</feature>
<feature type="transmembrane region" description="Helical" evidence="6">
    <location>
        <begin position="787"/>
        <end position="807"/>
    </location>
</feature>
<feature type="compositionally biased region" description="Polar residues" evidence="5">
    <location>
        <begin position="329"/>
        <end position="359"/>
    </location>
</feature>
<dbReference type="PANTHER" id="PTHR10924:SF27">
    <property type="entry name" value="SOLUTE CARRIER FAMILY 49 MEMBER 4"/>
    <property type="match status" value="1"/>
</dbReference>
<evidence type="ECO:0000256" key="1">
    <source>
        <dbReference type="ARBA" id="ARBA00004141"/>
    </source>
</evidence>
<feature type="transmembrane region" description="Helical" evidence="6">
    <location>
        <begin position="843"/>
        <end position="861"/>
    </location>
</feature>
<feature type="region of interest" description="Disordered" evidence="5">
    <location>
        <begin position="179"/>
        <end position="219"/>
    </location>
</feature>
<organism evidence="7 8">
    <name type="scientific">Plakobranchus ocellatus</name>
    <dbReference type="NCBI Taxonomy" id="259542"/>
    <lineage>
        <taxon>Eukaryota</taxon>
        <taxon>Metazoa</taxon>
        <taxon>Spiralia</taxon>
        <taxon>Lophotrochozoa</taxon>
        <taxon>Mollusca</taxon>
        <taxon>Gastropoda</taxon>
        <taxon>Heterobranchia</taxon>
        <taxon>Euthyneura</taxon>
        <taxon>Panpulmonata</taxon>
        <taxon>Sacoglossa</taxon>
        <taxon>Placobranchoidea</taxon>
        <taxon>Plakobranchidae</taxon>
        <taxon>Plakobranchus</taxon>
    </lineage>
</organism>
<feature type="compositionally biased region" description="Basic and acidic residues" evidence="5">
    <location>
        <begin position="1"/>
        <end position="13"/>
    </location>
</feature>
<comment type="caution">
    <text evidence="7">The sequence shown here is derived from an EMBL/GenBank/DDBJ whole genome shotgun (WGS) entry which is preliminary data.</text>
</comment>
<keyword evidence="3 6" id="KW-1133">Transmembrane helix</keyword>
<keyword evidence="8" id="KW-1185">Reference proteome</keyword>
<feature type="region of interest" description="Disordered" evidence="5">
    <location>
        <begin position="636"/>
        <end position="734"/>
    </location>
</feature>
<evidence type="ECO:0000256" key="6">
    <source>
        <dbReference type="SAM" id="Phobius"/>
    </source>
</evidence>
<accession>A0AAV4CC67</accession>
<feature type="compositionally biased region" description="Polar residues" evidence="5">
    <location>
        <begin position="451"/>
        <end position="462"/>
    </location>
</feature>
<dbReference type="Gene3D" id="1.20.1250.20">
    <property type="entry name" value="MFS general substrate transporter like domains"/>
    <property type="match status" value="1"/>
</dbReference>
<dbReference type="InterPro" id="IPR011701">
    <property type="entry name" value="MFS"/>
</dbReference>
<proteinExistence type="predicted"/>
<evidence type="ECO:0000256" key="5">
    <source>
        <dbReference type="SAM" id="MobiDB-lite"/>
    </source>
</evidence>
<keyword evidence="2 6" id="KW-0812">Transmembrane</keyword>
<reference evidence="7 8" key="1">
    <citation type="journal article" date="2021" name="Elife">
        <title>Chloroplast acquisition without the gene transfer in kleptoplastic sea slugs, Plakobranchus ocellatus.</title>
        <authorList>
            <person name="Maeda T."/>
            <person name="Takahashi S."/>
            <person name="Yoshida T."/>
            <person name="Shimamura S."/>
            <person name="Takaki Y."/>
            <person name="Nagai Y."/>
            <person name="Toyoda A."/>
            <person name="Suzuki Y."/>
            <person name="Arimoto A."/>
            <person name="Ishii H."/>
            <person name="Satoh N."/>
            <person name="Nishiyama T."/>
            <person name="Hasebe M."/>
            <person name="Maruyama T."/>
            <person name="Minagawa J."/>
            <person name="Obokata J."/>
            <person name="Shigenobu S."/>
        </authorList>
    </citation>
    <scope>NUCLEOTIDE SEQUENCE [LARGE SCALE GENOMIC DNA]</scope>
</reference>
<feature type="compositionally biased region" description="Polar residues" evidence="5">
    <location>
        <begin position="660"/>
        <end position="672"/>
    </location>
</feature>
<feature type="region of interest" description="Disordered" evidence="5">
    <location>
        <begin position="323"/>
        <end position="469"/>
    </location>
</feature>
<feature type="compositionally biased region" description="Basic and acidic residues" evidence="5">
    <location>
        <begin position="537"/>
        <end position="550"/>
    </location>
</feature>
<dbReference type="AlphaFoldDB" id="A0AAV4CC67"/>
<feature type="region of interest" description="Disordered" evidence="5">
    <location>
        <begin position="1"/>
        <end position="50"/>
    </location>
</feature>
<name>A0AAV4CC67_9GAST</name>
<feature type="compositionally biased region" description="Basic and acidic residues" evidence="5">
    <location>
        <begin position="707"/>
        <end position="718"/>
    </location>
</feature>
<feature type="region of interest" description="Disordered" evidence="5">
    <location>
        <begin position="513"/>
        <end position="606"/>
    </location>
</feature>
<dbReference type="InterPro" id="IPR036259">
    <property type="entry name" value="MFS_trans_sf"/>
</dbReference>
<feature type="transmembrane region" description="Helical" evidence="6">
    <location>
        <begin position="749"/>
        <end position="766"/>
    </location>
</feature>
<evidence type="ECO:0000256" key="4">
    <source>
        <dbReference type="ARBA" id="ARBA00023136"/>
    </source>
</evidence>
<dbReference type="SUPFAM" id="SSF103473">
    <property type="entry name" value="MFS general substrate transporter"/>
    <property type="match status" value="1"/>
</dbReference>
<dbReference type="GO" id="GO:0022857">
    <property type="term" value="F:transmembrane transporter activity"/>
    <property type="evidence" value="ECO:0007669"/>
    <property type="project" value="InterPro"/>
</dbReference>
<feature type="compositionally biased region" description="Low complexity" evidence="5">
    <location>
        <begin position="425"/>
        <end position="440"/>
    </location>
</feature>
<feature type="compositionally biased region" description="Low complexity" evidence="5">
    <location>
        <begin position="210"/>
        <end position="219"/>
    </location>
</feature>
<protein>
    <submittedName>
        <fullName evidence="7">Disrupted in renal carcinoma protein 2-like protein</fullName>
    </submittedName>
</protein>
<evidence type="ECO:0000313" key="8">
    <source>
        <dbReference type="Proteomes" id="UP000735302"/>
    </source>
</evidence>
<feature type="transmembrane region" description="Helical" evidence="6">
    <location>
        <begin position="813"/>
        <end position="831"/>
    </location>
</feature>
<feature type="compositionally biased region" description="Polar residues" evidence="5">
    <location>
        <begin position="412"/>
        <end position="424"/>
    </location>
</feature>
<keyword evidence="4 6" id="KW-0472">Membrane</keyword>
<dbReference type="EMBL" id="BLXT01006233">
    <property type="protein sequence ID" value="GFO30325.1"/>
    <property type="molecule type" value="Genomic_DNA"/>
</dbReference>
<gene>
    <name evidence="7" type="ORF">PoB_005683000</name>
</gene>
<evidence type="ECO:0000313" key="7">
    <source>
        <dbReference type="EMBL" id="GFO30325.1"/>
    </source>
</evidence>